<dbReference type="RefSeq" id="WP_190275629.1">
    <property type="nucleotide sequence ID" value="NZ_CP043431.1"/>
</dbReference>
<dbReference type="InterPro" id="IPR001757">
    <property type="entry name" value="P_typ_ATPase"/>
</dbReference>
<dbReference type="SUPFAM" id="SSF81653">
    <property type="entry name" value="Calcium ATPase, transduction domain A"/>
    <property type="match status" value="1"/>
</dbReference>
<evidence type="ECO:0000256" key="3">
    <source>
        <dbReference type="ARBA" id="ARBA00012517"/>
    </source>
</evidence>
<evidence type="ECO:0000256" key="8">
    <source>
        <dbReference type="ARBA" id="ARBA00022840"/>
    </source>
</evidence>
<dbReference type="InterPro" id="IPR059000">
    <property type="entry name" value="ATPase_P-type_domA"/>
</dbReference>
<dbReference type="EMBL" id="CP043431">
    <property type="protein sequence ID" value="QNT63790.1"/>
    <property type="molecule type" value="Genomic_DNA"/>
</dbReference>
<feature type="transmembrane region" description="Helical" evidence="15">
    <location>
        <begin position="585"/>
        <end position="608"/>
    </location>
</feature>
<dbReference type="GO" id="GO:0005886">
    <property type="term" value="C:plasma membrane"/>
    <property type="evidence" value="ECO:0007669"/>
    <property type="project" value="UniProtKB-SubCell"/>
</dbReference>
<dbReference type="PANTHER" id="PTHR43520">
    <property type="entry name" value="ATP7, ISOFORM B"/>
    <property type="match status" value="1"/>
</dbReference>
<keyword evidence="10 15" id="KW-1133">Transmembrane helix</keyword>
<evidence type="ECO:0000256" key="5">
    <source>
        <dbReference type="ARBA" id="ARBA00022723"/>
    </source>
</evidence>
<dbReference type="InterPro" id="IPR044492">
    <property type="entry name" value="P_typ_ATPase_HD_dom"/>
</dbReference>
<dbReference type="InterPro" id="IPR023299">
    <property type="entry name" value="ATPase_P-typ_cyto_dom_N"/>
</dbReference>
<evidence type="ECO:0000256" key="10">
    <source>
        <dbReference type="ARBA" id="ARBA00022989"/>
    </source>
</evidence>
<dbReference type="Gene3D" id="3.40.50.1000">
    <property type="entry name" value="HAD superfamily/HAD-like"/>
    <property type="match status" value="1"/>
</dbReference>
<evidence type="ECO:0000256" key="9">
    <source>
        <dbReference type="ARBA" id="ARBA00022967"/>
    </source>
</evidence>
<evidence type="ECO:0000256" key="1">
    <source>
        <dbReference type="ARBA" id="ARBA00004651"/>
    </source>
</evidence>
<feature type="transmembrane region" description="Helical" evidence="15">
    <location>
        <begin position="94"/>
        <end position="112"/>
    </location>
</feature>
<keyword evidence="15" id="KW-1003">Cell membrane</keyword>
<evidence type="ECO:0000313" key="18">
    <source>
        <dbReference type="Proteomes" id="UP000516446"/>
    </source>
</evidence>
<comment type="subcellular location">
    <subcellularLocation>
        <location evidence="1">Cell membrane</location>
        <topology evidence="1">Multi-pass membrane protein</topology>
    </subcellularLocation>
</comment>
<dbReference type="GO" id="GO:0005507">
    <property type="term" value="F:copper ion binding"/>
    <property type="evidence" value="ECO:0007669"/>
    <property type="project" value="TreeGrafter"/>
</dbReference>
<dbReference type="Pfam" id="PF00122">
    <property type="entry name" value="E1-E2_ATPase"/>
    <property type="match status" value="1"/>
</dbReference>
<dbReference type="Proteomes" id="UP000516446">
    <property type="component" value="Chromosome"/>
</dbReference>
<evidence type="ECO:0000256" key="6">
    <source>
        <dbReference type="ARBA" id="ARBA00022741"/>
    </source>
</evidence>
<keyword evidence="6 15" id="KW-0547">Nucleotide-binding</keyword>
<comment type="similarity">
    <text evidence="2 15">Belongs to the cation transport ATPase (P-type) (TC 3.A.3) family. Type IB subfamily.</text>
</comment>
<dbReference type="FunFam" id="2.70.150.10:FF:000002">
    <property type="entry name" value="Copper-transporting ATPase 1, putative"/>
    <property type="match status" value="1"/>
</dbReference>
<evidence type="ECO:0000256" key="15">
    <source>
        <dbReference type="RuleBase" id="RU362081"/>
    </source>
</evidence>
<dbReference type="SFLD" id="SFLDS00003">
    <property type="entry name" value="Haloacid_Dehalogenase"/>
    <property type="match status" value="1"/>
</dbReference>
<feature type="transmembrane region" description="Helical" evidence="15">
    <location>
        <begin position="249"/>
        <end position="268"/>
    </location>
</feature>
<feature type="domain" description="P-type ATPase A" evidence="16">
    <location>
        <begin position="130"/>
        <end position="229"/>
    </location>
</feature>
<evidence type="ECO:0000256" key="2">
    <source>
        <dbReference type="ARBA" id="ARBA00006024"/>
    </source>
</evidence>
<keyword evidence="8 15" id="KW-0067">ATP-binding</keyword>
<evidence type="ECO:0000256" key="12">
    <source>
        <dbReference type="ARBA" id="ARBA00023065"/>
    </source>
</evidence>
<dbReference type="PROSITE" id="PS00154">
    <property type="entry name" value="ATPASE_E1_E2"/>
    <property type="match status" value="1"/>
</dbReference>
<keyword evidence="18" id="KW-1185">Reference proteome</keyword>
<proteinExistence type="inferred from homology"/>
<dbReference type="InterPro" id="IPR008250">
    <property type="entry name" value="ATPase_P-typ_transduc_dom_A_sf"/>
</dbReference>
<dbReference type="NCBIfam" id="TIGR01511">
    <property type="entry name" value="ATPase-IB1_Cu"/>
    <property type="match status" value="1"/>
</dbReference>
<feature type="transmembrane region" description="Helical" evidence="15">
    <location>
        <begin position="614"/>
        <end position="633"/>
    </location>
</feature>
<gene>
    <name evidence="17" type="ORF">FY536_00240</name>
</gene>
<protein>
    <recommendedName>
        <fullName evidence="3">P-type Cu(+) transporter</fullName>
        <ecNumber evidence="3">7.2.2.8</ecNumber>
    </recommendedName>
</protein>
<dbReference type="PRINTS" id="PR00119">
    <property type="entry name" value="CATATPASE"/>
</dbReference>
<dbReference type="AlphaFoldDB" id="A0A7H1MK04"/>
<sequence length="639" mass="69360">MRLSITKRFIISLVLTIPLLIEMILMPLGWVLPGHTLMAFLLTTLVMFLSAQPFWRSAWASFKKHHANMDTLVAVGTATAYFYSIYAMVVNQPVYFESAAVVTTFVLLGQVFEERMRHQAANATEKLLNLQANDAEVWRNEQYVRLPLAEIKLNDQVLIRPGEKIPIDGVVIDGHSSVDEAAITGESLPVEKNISDQVIGATINTNGNLVIKVTKTENETMLQQIVDVVKKAQVSRAPIQKLTDKISDIFVPIVLIIAIITFLIWYIFLQLPVGQALSYAVAVIVIACPCALGLATPTALMVGTGRSAKMGILIKNGDVLEIAEQLKTVVFDKTGTITQGHPLVTDVIGSDRKNILRLAASLENLSEHPLAKAVLDASQEEDVLPLDVTNFKALEGKGAIGEVQGQFVLLGNYKIITDDTKITENQKTQAMKLEDAAKTVVYLIVNKMVIGLIAIQDIPKTTSQNAIEMLKSQGIQPVMLTGDNQGVADSIGKSVGIEQVIANVLPTEKAEQIKRLKQNGTVAFVGDGINDAPALTTADLGIAMGSGSDIAIDSGDIVLVKNDLRDVTRAIDISKKTFHKIKANLFWAFIYNIIGIPIAAGLFSIYGLTLSPELAGLAMAFSSISVVFNSLLLNRVKIK</sequence>
<dbReference type="Pfam" id="PF00702">
    <property type="entry name" value="Hydrolase"/>
    <property type="match status" value="1"/>
</dbReference>
<evidence type="ECO:0000256" key="7">
    <source>
        <dbReference type="ARBA" id="ARBA00022796"/>
    </source>
</evidence>
<dbReference type="PROSITE" id="PS01229">
    <property type="entry name" value="COF_2"/>
    <property type="match status" value="1"/>
</dbReference>
<dbReference type="SFLD" id="SFLDF00027">
    <property type="entry name" value="p-type_atpase"/>
    <property type="match status" value="1"/>
</dbReference>
<organism evidence="17 18">
    <name type="scientific">Weissella koreensis</name>
    <dbReference type="NCBI Taxonomy" id="165096"/>
    <lineage>
        <taxon>Bacteria</taxon>
        <taxon>Bacillati</taxon>
        <taxon>Bacillota</taxon>
        <taxon>Bacilli</taxon>
        <taxon>Lactobacillales</taxon>
        <taxon>Lactobacillaceae</taxon>
        <taxon>Weissella</taxon>
    </lineage>
</organism>
<feature type="transmembrane region" description="Helical" evidence="15">
    <location>
        <begin position="280"/>
        <end position="302"/>
    </location>
</feature>
<dbReference type="NCBIfam" id="TIGR01494">
    <property type="entry name" value="ATPase_P-type"/>
    <property type="match status" value="1"/>
</dbReference>
<reference evidence="17 18" key="1">
    <citation type="submission" date="2019-08" db="EMBL/GenBank/DDBJ databases">
        <authorList>
            <person name="Chang H.C."/>
            <person name="Mun S.Y."/>
        </authorList>
    </citation>
    <scope>NUCLEOTIDE SEQUENCE [LARGE SCALE GENOMIC DNA]</scope>
    <source>
        <strain evidence="17 18">SK</strain>
    </source>
</reference>
<name>A0A7H1MK04_9LACO</name>
<dbReference type="PANTHER" id="PTHR43520:SF8">
    <property type="entry name" value="P-TYPE CU(+) TRANSPORTER"/>
    <property type="match status" value="1"/>
</dbReference>
<accession>A0A7H1MK04</accession>
<dbReference type="PRINTS" id="PR00120">
    <property type="entry name" value="HATPASE"/>
</dbReference>
<evidence type="ECO:0000259" key="16">
    <source>
        <dbReference type="Pfam" id="PF00122"/>
    </source>
</evidence>
<comment type="catalytic activity">
    <reaction evidence="14">
        <text>Cu(+)(in) + ATP + H2O = Cu(+)(out) + ADP + phosphate + H(+)</text>
        <dbReference type="Rhea" id="RHEA:25792"/>
        <dbReference type="ChEBI" id="CHEBI:15377"/>
        <dbReference type="ChEBI" id="CHEBI:15378"/>
        <dbReference type="ChEBI" id="CHEBI:30616"/>
        <dbReference type="ChEBI" id="CHEBI:43474"/>
        <dbReference type="ChEBI" id="CHEBI:49552"/>
        <dbReference type="ChEBI" id="CHEBI:456216"/>
        <dbReference type="EC" id="7.2.2.8"/>
    </reaction>
</comment>
<feature type="transmembrane region" description="Helical" evidence="15">
    <location>
        <begin position="67"/>
        <end position="88"/>
    </location>
</feature>
<dbReference type="InterPro" id="IPR036412">
    <property type="entry name" value="HAD-like_sf"/>
</dbReference>
<dbReference type="Gene3D" id="2.70.150.10">
    <property type="entry name" value="Calcium-transporting ATPase, cytoplasmic transduction domain A"/>
    <property type="match status" value="1"/>
</dbReference>
<dbReference type="NCBIfam" id="TIGR01525">
    <property type="entry name" value="ATPase-IB_hvy"/>
    <property type="match status" value="1"/>
</dbReference>
<dbReference type="SUPFAM" id="SSF81665">
    <property type="entry name" value="Calcium ATPase, transmembrane domain M"/>
    <property type="match status" value="1"/>
</dbReference>
<dbReference type="InterPro" id="IPR023298">
    <property type="entry name" value="ATPase_P-typ_TM_dom_sf"/>
</dbReference>
<feature type="transmembrane region" description="Helical" evidence="15">
    <location>
        <begin position="9"/>
        <end position="31"/>
    </location>
</feature>
<dbReference type="EC" id="7.2.2.8" evidence="3"/>
<dbReference type="GO" id="GO:0140581">
    <property type="term" value="F:P-type monovalent copper transporter activity"/>
    <property type="evidence" value="ECO:0007669"/>
    <property type="project" value="UniProtKB-EC"/>
</dbReference>
<dbReference type="Gene3D" id="3.40.1110.10">
    <property type="entry name" value="Calcium-transporting ATPase, cytoplasmic domain N"/>
    <property type="match status" value="1"/>
</dbReference>
<dbReference type="GO" id="GO:0043682">
    <property type="term" value="F:P-type divalent copper transporter activity"/>
    <property type="evidence" value="ECO:0007669"/>
    <property type="project" value="TreeGrafter"/>
</dbReference>
<dbReference type="SUPFAM" id="SSF56784">
    <property type="entry name" value="HAD-like"/>
    <property type="match status" value="1"/>
</dbReference>
<dbReference type="GO" id="GO:0005524">
    <property type="term" value="F:ATP binding"/>
    <property type="evidence" value="ECO:0007669"/>
    <property type="project" value="UniProtKB-UniRule"/>
</dbReference>
<dbReference type="GO" id="GO:0055070">
    <property type="term" value="P:copper ion homeostasis"/>
    <property type="evidence" value="ECO:0007669"/>
    <property type="project" value="TreeGrafter"/>
</dbReference>
<evidence type="ECO:0000313" key="17">
    <source>
        <dbReference type="EMBL" id="QNT63790.1"/>
    </source>
</evidence>
<keyword evidence="5 15" id="KW-0479">Metal-binding</keyword>
<keyword evidence="11" id="KW-0186">Copper</keyword>
<keyword evidence="12" id="KW-0406">Ion transport</keyword>
<dbReference type="InterPro" id="IPR023214">
    <property type="entry name" value="HAD_sf"/>
</dbReference>
<keyword evidence="13 15" id="KW-0472">Membrane</keyword>
<keyword evidence="9" id="KW-1278">Translocase</keyword>
<dbReference type="SFLD" id="SFLDG00002">
    <property type="entry name" value="C1.7:_P-type_atpase_like"/>
    <property type="match status" value="1"/>
</dbReference>
<feature type="transmembrane region" description="Helical" evidence="15">
    <location>
        <begin position="37"/>
        <end position="55"/>
    </location>
</feature>
<evidence type="ECO:0000256" key="14">
    <source>
        <dbReference type="ARBA" id="ARBA00049289"/>
    </source>
</evidence>
<dbReference type="GO" id="GO:0016887">
    <property type="term" value="F:ATP hydrolysis activity"/>
    <property type="evidence" value="ECO:0007669"/>
    <property type="project" value="InterPro"/>
</dbReference>
<evidence type="ECO:0000256" key="13">
    <source>
        <dbReference type="ARBA" id="ARBA00023136"/>
    </source>
</evidence>
<dbReference type="CDD" id="cd02094">
    <property type="entry name" value="P-type_ATPase_Cu-like"/>
    <property type="match status" value="1"/>
</dbReference>
<keyword evidence="7" id="KW-0187">Copper transport</keyword>
<evidence type="ECO:0000256" key="11">
    <source>
        <dbReference type="ARBA" id="ARBA00023008"/>
    </source>
</evidence>
<keyword evidence="12" id="KW-0813">Transport</keyword>
<keyword evidence="4 15" id="KW-0812">Transmembrane</keyword>
<dbReference type="InterPro" id="IPR027256">
    <property type="entry name" value="P-typ_ATPase_IB"/>
</dbReference>
<dbReference type="InterPro" id="IPR018303">
    <property type="entry name" value="ATPase_P-typ_P_site"/>
</dbReference>
<evidence type="ECO:0000256" key="4">
    <source>
        <dbReference type="ARBA" id="ARBA00022692"/>
    </source>
</evidence>